<feature type="compositionally biased region" description="Polar residues" evidence="1">
    <location>
        <begin position="1"/>
        <end position="11"/>
    </location>
</feature>
<feature type="non-terminal residue" evidence="2">
    <location>
        <position position="1"/>
    </location>
</feature>
<proteinExistence type="predicted"/>
<reference evidence="2" key="1">
    <citation type="journal article" date="2016" name="Gigascience">
        <title>De novo construction of an expanded transcriptome assembly for the western tarnished plant bug, Lygus hesperus.</title>
        <authorList>
            <person name="Tassone E.E."/>
            <person name="Geib S.M."/>
            <person name="Hall B."/>
            <person name="Fabrick J.A."/>
            <person name="Brent C.S."/>
            <person name="Hull J.J."/>
        </authorList>
    </citation>
    <scope>NUCLEOTIDE SEQUENCE</scope>
</reference>
<evidence type="ECO:0000256" key="1">
    <source>
        <dbReference type="SAM" id="MobiDB-lite"/>
    </source>
</evidence>
<feature type="region of interest" description="Disordered" evidence="1">
    <location>
        <begin position="1"/>
        <end position="59"/>
    </location>
</feature>
<feature type="compositionally biased region" description="Polar residues" evidence="1">
    <location>
        <begin position="25"/>
        <end position="35"/>
    </location>
</feature>
<evidence type="ECO:0000313" key="2">
    <source>
        <dbReference type="EMBL" id="JAQ14004.1"/>
    </source>
</evidence>
<sequence length="152" mass="16138">EPRESFPQSHKSNADPVESGDGDSTVPTGSTNSQTRNKKTRKPCADKNLDSPASGAKVVQLHGRNVRPSTNTQLTKQVDNLQLNPLDELLNLSMGPQSTAGGVVHSVTGSSTKIAAVPSEPNIDHDFHESDLFISPIHPTVPTGTLQPNTDP</sequence>
<dbReference type="AlphaFoldDB" id="A0A146M2K5"/>
<accession>A0A146M2K5</accession>
<gene>
    <name evidence="2" type="ORF">g.92051</name>
</gene>
<organism evidence="2">
    <name type="scientific">Lygus hesperus</name>
    <name type="common">Western plant bug</name>
    <dbReference type="NCBI Taxonomy" id="30085"/>
    <lineage>
        <taxon>Eukaryota</taxon>
        <taxon>Metazoa</taxon>
        <taxon>Ecdysozoa</taxon>
        <taxon>Arthropoda</taxon>
        <taxon>Hexapoda</taxon>
        <taxon>Insecta</taxon>
        <taxon>Pterygota</taxon>
        <taxon>Neoptera</taxon>
        <taxon>Paraneoptera</taxon>
        <taxon>Hemiptera</taxon>
        <taxon>Heteroptera</taxon>
        <taxon>Panheteroptera</taxon>
        <taxon>Cimicomorpha</taxon>
        <taxon>Miridae</taxon>
        <taxon>Mirini</taxon>
        <taxon>Lygus</taxon>
    </lineage>
</organism>
<dbReference type="EMBL" id="GDHC01004625">
    <property type="protein sequence ID" value="JAQ14004.1"/>
    <property type="molecule type" value="Transcribed_RNA"/>
</dbReference>
<protein>
    <submittedName>
        <fullName evidence="2">Uncharacterized protein</fullName>
    </submittedName>
</protein>
<name>A0A146M2K5_LYGHE</name>